<dbReference type="AlphaFoldDB" id="A0A4C1W3T5"/>
<dbReference type="Proteomes" id="UP000299102">
    <property type="component" value="Unassembled WGS sequence"/>
</dbReference>
<evidence type="ECO:0000256" key="2">
    <source>
        <dbReference type="SAM" id="Phobius"/>
    </source>
</evidence>
<comment type="caution">
    <text evidence="3">The sequence shown here is derived from an EMBL/GenBank/DDBJ whole genome shotgun (WGS) entry which is preliminary data.</text>
</comment>
<name>A0A4C1W3T5_EUMVA</name>
<sequence length="254" mass="29319">MINAFHDNSTYMGKSGGQERENPICARDYNSTMGGIDLKDEKLSKVPNKKKKGVKRYIKMFKRLLNGSVYNAYVLIDDRQIKRINETIYMTHREARYHIAKSQTKRHSSPAPVYSLTLQPQLRLDRTQQNLPIRERRSRSPCPRSWVYNLLSFWAEHHSTLGFREGCKLNENSPHFKMAGPDVMRLTIGVVFVFAVLLSLAEFTEANYKNAPMNGIMFGKRGPSDYDPRSKTFTVLCEIANEACQTWFPSQENK</sequence>
<evidence type="ECO:0000313" key="3">
    <source>
        <dbReference type="EMBL" id="GBP44765.1"/>
    </source>
</evidence>
<dbReference type="GO" id="GO:0007218">
    <property type="term" value="P:neuropeptide signaling pathway"/>
    <property type="evidence" value="ECO:0007669"/>
    <property type="project" value="UniProtKB-KW"/>
</dbReference>
<dbReference type="EMBL" id="BGZK01000458">
    <property type="protein sequence ID" value="GBP44765.1"/>
    <property type="molecule type" value="Genomic_DNA"/>
</dbReference>
<feature type="compositionally biased region" description="Polar residues" evidence="1">
    <location>
        <begin position="1"/>
        <end position="12"/>
    </location>
</feature>
<accession>A0A4C1W3T5</accession>
<keyword evidence="4" id="KW-1185">Reference proteome</keyword>
<reference evidence="3 4" key="1">
    <citation type="journal article" date="2019" name="Commun. Biol.">
        <title>The bagworm genome reveals a unique fibroin gene that provides high tensile strength.</title>
        <authorList>
            <person name="Kono N."/>
            <person name="Nakamura H."/>
            <person name="Ohtoshi R."/>
            <person name="Tomita M."/>
            <person name="Numata K."/>
            <person name="Arakawa K."/>
        </authorList>
    </citation>
    <scope>NUCLEOTIDE SEQUENCE [LARGE SCALE GENOMIC DNA]</scope>
</reference>
<feature type="region of interest" description="Disordered" evidence="1">
    <location>
        <begin position="1"/>
        <end position="23"/>
    </location>
</feature>
<proteinExistence type="predicted"/>
<organism evidence="3 4">
    <name type="scientific">Eumeta variegata</name>
    <name type="common">Bagworm moth</name>
    <name type="synonym">Eumeta japonica</name>
    <dbReference type="NCBI Taxonomy" id="151549"/>
    <lineage>
        <taxon>Eukaryota</taxon>
        <taxon>Metazoa</taxon>
        <taxon>Ecdysozoa</taxon>
        <taxon>Arthropoda</taxon>
        <taxon>Hexapoda</taxon>
        <taxon>Insecta</taxon>
        <taxon>Pterygota</taxon>
        <taxon>Neoptera</taxon>
        <taxon>Endopterygota</taxon>
        <taxon>Lepidoptera</taxon>
        <taxon>Glossata</taxon>
        <taxon>Ditrysia</taxon>
        <taxon>Tineoidea</taxon>
        <taxon>Psychidae</taxon>
        <taxon>Oiketicinae</taxon>
        <taxon>Eumeta</taxon>
    </lineage>
</organism>
<evidence type="ECO:0000313" key="4">
    <source>
        <dbReference type="Proteomes" id="UP000299102"/>
    </source>
</evidence>
<keyword evidence="2" id="KW-1133">Transmembrane helix</keyword>
<evidence type="ECO:0000256" key="1">
    <source>
        <dbReference type="SAM" id="MobiDB-lite"/>
    </source>
</evidence>
<feature type="transmembrane region" description="Helical" evidence="2">
    <location>
        <begin position="183"/>
        <end position="203"/>
    </location>
</feature>
<keyword evidence="2" id="KW-0812">Transmembrane</keyword>
<gene>
    <name evidence="3" type="primary">SIFa</name>
    <name evidence="3" type="ORF">EVAR_86579_1</name>
</gene>
<keyword evidence="3" id="KW-0527">Neuropeptide</keyword>
<protein>
    <submittedName>
        <fullName evidence="3">Neuropeptide SIFamide</fullName>
    </submittedName>
</protein>
<keyword evidence="2" id="KW-0472">Membrane</keyword>
<dbReference type="OrthoDB" id="8190180at2759"/>